<dbReference type="Proteomes" id="UP000474757">
    <property type="component" value="Unassembled WGS sequence"/>
</dbReference>
<keyword evidence="4" id="KW-1185">Reference proteome</keyword>
<evidence type="ECO:0000259" key="1">
    <source>
        <dbReference type="Pfam" id="PF08279"/>
    </source>
</evidence>
<name>A0A6B2JW69_9RHOB</name>
<dbReference type="InterPro" id="IPR051534">
    <property type="entry name" value="CBASS_pafABC_assoc_protein"/>
</dbReference>
<dbReference type="Pfam" id="PF08279">
    <property type="entry name" value="HTH_11"/>
    <property type="match status" value="1"/>
</dbReference>
<proteinExistence type="predicted"/>
<dbReference type="Pfam" id="PF13280">
    <property type="entry name" value="WYL"/>
    <property type="match status" value="1"/>
</dbReference>
<feature type="domain" description="Helix-turn-helix type 11" evidence="1">
    <location>
        <begin position="6"/>
        <end position="59"/>
    </location>
</feature>
<comment type="caution">
    <text evidence="3">The sequence shown here is derived from an EMBL/GenBank/DDBJ whole genome shotgun (WGS) entry which is preliminary data.</text>
</comment>
<feature type="domain" description="WYL" evidence="2">
    <location>
        <begin position="139"/>
        <end position="202"/>
    </location>
</feature>
<dbReference type="Gene3D" id="1.10.10.10">
    <property type="entry name" value="Winged helix-like DNA-binding domain superfamily/Winged helix DNA-binding domain"/>
    <property type="match status" value="1"/>
</dbReference>
<dbReference type="PANTHER" id="PTHR34580:SF3">
    <property type="entry name" value="PROTEIN PAFB"/>
    <property type="match status" value="1"/>
</dbReference>
<gene>
    <name evidence="3" type="ORF">GZA08_17425</name>
</gene>
<accession>A0A6B2JW69</accession>
<sequence>MARADRLLRLLDLMRRLRPPVTAARLAEELGLSERSIYRDIAALRAAGARIEGEAGYGYTLTEDPALPPQMFDRLEVEAVALGLAEIRAWGDAELAEAAERAMAKIVATLPERVQRQAMHHVLHAYRYFQRPEAPPWMGLLREAAWAEEAVRLAYVDRGGAATERVVYPLGLVFSEDRHQLLAWCCLREGFRRFNLHQIETAAREGLSFRPRRVSLLNEYLGQMGGEERGEPG</sequence>
<dbReference type="InterPro" id="IPR036390">
    <property type="entry name" value="WH_DNA-bd_sf"/>
</dbReference>
<dbReference type="PANTHER" id="PTHR34580">
    <property type="match status" value="1"/>
</dbReference>
<protein>
    <submittedName>
        <fullName evidence="3">HTH domain-containing protein</fullName>
    </submittedName>
</protein>
<dbReference type="InterPro" id="IPR013196">
    <property type="entry name" value="HTH_11"/>
</dbReference>
<dbReference type="AlphaFoldDB" id="A0A6B2JW69"/>
<dbReference type="PROSITE" id="PS52050">
    <property type="entry name" value="WYL"/>
    <property type="match status" value="1"/>
</dbReference>
<dbReference type="SUPFAM" id="SSF46785">
    <property type="entry name" value="Winged helix' DNA-binding domain"/>
    <property type="match status" value="1"/>
</dbReference>
<dbReference type="RefSeq" id="WP_163895976.1">
    <property type="nucleotide sequence ID" value="NZ_JAAFYS010000004.1"/>
</dbReference>
<evidence type="ECO:0000313" key="4">
    <source>
        <dbReference type="Proteomes" id="UP000474757"/>
    </source>
</evidence>
<dbReference type="InterPro" id="IPR026881">
    <property type="entry name" value="WYL_dom"/>
</dbReference>
<dbReference type="EMBL" id="JAAGAB010000004">
    <property type="protein sequence ID" value="NDV02747.1"/>
    <property type="molecule type" value="Genomic_DNA"/>
</dbReference>
<evidence type="ECO:0000313" key="3">
    <source>
        <dbReference type="EMBL" id="NDV02747.1"/>
    </source>
</evidence>
<dbReference type="InterPro" id="IPR036388">
    <property type="entry name" value="WH-like_DNA-bd_sf"/>
</dbReference>
<evidence type="ECO:0000259" key="2">
    <source>
        <dbReference type="Pfam" id="PF13280"/>
    </source>
</evidence>
<organism evidence="3 4">
    <name type="scientific">Pseudoroseicyclus tamaricis</name>
    <dbReference type="NCBI Taxonomy" id="2705421"/>
    <lineage>
        <taxon>Bacteria</taxon>
        <taxon>Pseudomonadati</taxon>
        <taxon>Pseudomonadota</taxon>
        <taxon>Alphaproteobacteria</taxon>
        <taxon>Rhodobacterales</taxon>
        <taxon>Paracoccaceae</taxon>
        <taxon>Pseudoroseicyclus</taxon>
    </lineage>
</organism>
<reference evidence="3 4" key="1">
    <citation type="submission" date="2020-02" db="EMBL/GenBank/DDBJ databases">
        <title>Pseudoroseicyclus tamarix, sp. nov., isolated from offshore sediment of a Tamarix chinensis forest.</title>
        <authorList>
            <person name="Gai Y."/>
        </authorList>
    </citation>
    <scope>NUCLEOTIDE SEQUENCE [LARGE SCALE GENOMIC DNA]</scope>
    <source>
        <strain evidence="3 4">CLL3-39</strain>
    </source>
</reference>